<evidence type="ECO:0000313" key="1">
    <source>
        <dbReference type="EMBL" id="KAI0091753.1"/>
    </source>
</evidence>
<reference evidence="1" key="1">
    <citation type="journal article" date="2021" name="Environ. Microbiol.">
        <title>Gene family expansions and transcriptome signatures uncover fungal adaptations to wood decay.</title>
        <authorList>
            <person name="Hage H."/>
            <person name="Miyauchi S."/>
            <person name="Viragh M."/>
            <person name="Drula E."/>
            <person name="Min B."/>
            <person name="Chaduli D."/>
            <person name="Navarro D."/>
            <person name="Favel A."/>
            <person name="Norest M."/>
            <person name="Lesage-Meessen L."/>
            <person name="Balint B."/>
            <person name="Merenyi Z."/>
            <person name="de Eugenio L."/>
            <person name="Morin E."/>
            <person name="Martinez A.T."/>
            <person name="Baldrian P."/>
            <person name="Stursova M."/>
            <person name="Martinez M.J."/>
            <person name="Novotny C."/>
            <person name="Magnuson J.K."/>
            <person name="Spatafora J.W."/>
            <person name="Maurice S."/>
            <person name="Pangilinan J."/>
            <person name="Andreopoulos W."/>
            <person name="LaButti K."/>
            <person name="Hundley H."/>
            <person name="Na H."/>
            <person name="Kuo A."/>
            <person name="Barry K."/>
            <person name="Lipzen A."/>
            <person name="Henrissat B."/>
            <person name="Riley R."/>
            <person name="Ahrendt S."/>
            <person name="Nagy L.G."/>
            <person name="Grigoriev I.V."/>
            <person name="Martin F."/>
            <person name="Rosso M.N."/>
        </authorList>
    </citation>
    <scope>NUCLEOTIDE SEQUENCE</scope>
    <source>
        <strain evidence="1">CBS 384.51</strain>
    </source>
</reference>
<dbReference type="Proteomes" id="UP001055072">
    <property type="component" value="Unassembled WGS sequence"/>
</dbReference>
<organism evidence="1 2">
    <name type="scientific">Irpex rosettiformis</name>
    <dbReference type="NCBI Taxonomy" id="378272"/>
    <lineage>
        <taxon>Eukaryota</taxon>
        <taxon>Fungi</taxon>
        <taxon>Dikarya</taxon>
        <taxon>Basidiomycota</taxon>
        <taxon>Agaricomycotina</taxon>
        <taxon>Agaricomycetes</taxon>
        <taxon>Polyporales</taxon>
        <taxon>Irpicaceae</taxon>
        <taxon>Irpex</taxon>
    </lineage>
</organism>
<keyword evidence="2" id="KW-1185">Reference proteome</keyword>
<evidence type="ECO:0000313" key="2">
    <source>
        <dbReference type="Proteomes" id="UP001055072"/>
    </source>
</evidence>
<sequence length="661" mass="74285">MKSRRGRAVWLAFMKLSRTVRTLIVGAFGAGILITPLLVFQLRFNTSPAKRQAHVWSLWLTVTWAAGCVTYLLVDLAPALASSIFRMISHSYERIKITIELVSAVLGWLKLTLDVTWAWIALSVIRVVYNPPGNYWTIINRVMQAMFSASVLLLAEKVFLRYVAINFHRRALADRIAENQLGLRALDRLSNATPNLSARLHPYGIGRRGHRASVALDNIASSSSSSPINEKTESPPEDKHGKSKKTRKTRRKVASVIVENLGLMKNQREGSTLYSASKLARKLFSTLSAVYPPRDHLLVEDFYPYFKSVADAEAAFAVFDKDGNGDITKKEMRDAVRRIYHERRAITASLKDVGSAVAKLDAVLLGVMLLIFIFICLLIFNKNNTLQSLVPLATIVLGFSFIFGHSAQTLFESLIFIFSTHVFDVGDLVLIDDSPMFVREFGLFSTTFRRVDGQEVIAPNSLLSGSKLVHNLRRSNSMWESTQLIISYDTPLKDIETLKRRMEEYVQEDENRRQWSSIAVNIDKMEFQNAIYLTVAMEHKPNWQDWGGRWTRRNKFMRHLKTVLEDIGMRYTMPVQPVLLPHPPSGYGVSGGGLGSPYPRSPTRSQRYQFQGTDSASVDGVGLGIQIDNPSRESLGNAGSFRAGELGRAPTRSLRPGPDRF</sequence>
<accession>A0ACB8UBP7</accession>
<protein>
    <submittedName>
        <fullName evidence="1">Mechanosensitive ion channel-domain-containing protein</fullName>
    </submittedName>
</protein>
<gene>
    <name evidence="1" type="ORF">BDY19DRAFT_932042</name>
</gene>
<dbReference type="EMBL" id="MU274905">
    <property type="protein sequence ID" value="KAI0091753.1"/>
    <property type="molecule type" value="Genomic_DNA"/>
</dbReference>
<proteinExistence type="predicted"/>
<comment type="caution">
    <text evidence="1">The sequence shown here is derived from an EMBL/GenBank/DDBJ whole genome shotgun (WGS) entry which is preliminary data.</text>
</comment>
<name>A0ACB8UBP7_9APHY</name>